<protein>
    <recommendedName>
        <fullName evidence="6">Guanine nucleotide-binding protein-like 3 N-terminal domain-containing protein</fullName>
    </recommendedName>
</protein>
<dbReference type="GO" id="GO:0005525">
    <property type="term" value="F:GTP binding"/>
    <property type="evidence" value="ECO:0007669"/>
    <property type="project" value="UniProtKB-KW"/>
</dbReference>
<evidence type="ECO:0000256" key="2">
    <source>
        <dbReference type="ARBA" id="ARBA00023134"/>
    </source>
</evidence>
<dbReference type="PANTHER" id="PTHR45709:SF3">
    <property type="entry name" value="GUANINE NUCLEOTIDE-BINDING PROTEIN-LIKE 1"/>
    <property type="match status" value="1"/>
</dbReference>
<dbReference type="Proteomes" id="UP000054560">
    <property type="component" value="Unassembled WGS sequence"/>
</dbReference>
<dbReference type="STRING" id="667725.A0A0L0G242"/>
<feature type="compositionally biased region" description="Polar residues" evidence="3">
    <location>
        <begin position="341"/>
        <end position="357"/>
    </location>
</feature>
<dbReference type="PANTHER" id="PTHR45709">
    <property type="entry name" value="LARGE SUBUNIT GTPASE 1 HOMOLOG-RELATED"/>
    <property type="match status" value="1"/>
</dbReference>
<dbReference type="OrthoDB" id="5573092at2759"/>
<evidence type="ECO:0000313" key="5">
    <source>
        <dbReference type="Proteomes" id="UP000054560"/>
    </source>
</evidence>
<keyword evidence="1" id="KW-0547">Nucleotide-binding</keyword>
<dbReference type="InterPro" id="IPR043358">
    <property type="entry name" value="GNL1-like"/>
</dbReference>
<feature type="region of interest" description="Disordered" evidence="3">
    <location>
        <begin position="1"/>
        <end position="65"/>
    </location>
</feature>
<evidence type="ECO:0000256" key="1">
    <source>
        <dbReference type="ARBA" id="ARBA00022741"/>
    </source>
</evidence>
<dbReference type="RefSeq" id="XP_014156165.1">
    <property type="nucleotide sequence ID" value="XM_014300690.1"/>
</dbReference>
<dbReference type="SUPFAM" id="SSF52540">
    <property type="entry name" value="P-loop containing nucleoside triphosphate hydrolases"/>
    <property type="match status" value="1"/>
</dbReference>
<dbReference type="AlphaFoldDB" id="A0A0L0G242"/>
<feature type="compositionally biased region" description="Basic and acidic residues" evidence="3">
    <location>
        <begin position="15"/>
        <end position="24"/>
    </location>
</feature>
<feature type="compositionally biased region" description="Low complexity" evidence="3">
    <location>
        <begin position="34"/>
        <end position="49"/>
    </location>
</feature>
<evidence type="ECO:0000313" key="4">
    <source>
        <dbReference type="EMBL" id="KNC82263.1"/>
    </source>
</evidence>
<accession>A0A0L0G242</accession>
<evidence type="ECO:0000256" key="3">
    <source>
        <dbReference type="SAM" id="MobiDB-lite"/>
    </source>
</evidence>
<gene>
    <name evidence="4" type="ORF">SARC_05453</name>
</gene>
<dbReference type="eggNOG" id="KOG1424">
    <property type="taxonomic scope" value="Eukaryota"/>
</dbReference>
<dbReference type="EMBL" id="KQ241944">
    <property type="protein sequence ID" value="KNC82263.1"/>
    <property type="molecule type" value="Genomic_DNA"/>
</dbReference>
<dbReference type="GeneID" id="25905957"/>
<dbReference type="Gene3D" id="3.40.50.300">
    <property type="entry name" value="P-loop containing nucleotide triphosphate hydrolases"/>
    <property type="match status" value="1"/>
</dbReference>
<keyword evidence="2" id="KW-0342">GTP-binding</keyword>
<feature type="compositionally biased region" description="Basic residues" evidence="3">
    <location>
        <begin position="1"/>
        <end position="13"/>
    </location>
</feature>
<dbReference type="InterPro" id="IPR027417">
    <property type="entry name" value="P-loop_NTPase"/>
</dbReference>
<keyword evidence="5" id="KW-1185">Reference proteome</keyword>
<sequence>MARKKPFSGKQKKVQLQEKKEKQRASAIAYDQSQAQKAALQKQRARGQASDQDKPNETGQPQTIPAIGLPILVTTVAGDGAKSSQKSLAKAERYKLKFKLTTEVDIEEAKRKTCSVIADENADTLVLGFDELYYSTDDPVGFPVRPKWDYSMTKDQLEAREEAMFETWLSHVYTKHGTNVGHFEHNLETWRQLWRVLEVSDLILIVVDVRHPSLHFPPELYAYINKELQKAVVLVINKVDMAGLATQEAWVKYMQDLFPALTIVKLSSFPDIDQIADEGVYMKQYKRLNDIKKNDDMKQQILDSKCAIMQACANSCTRLPTQKEFIETYIQTLKDADAKQPNPNQSAPGDNSPNQSAPGDDKEDCLSDTGAISEDCESDDGLDTSTEGDDEMNGYSTQPTLRPYTTIGVVGKGY</sequence>
<dbReference type="GO" id="GO:0003924">
    <property type="term" value="F:GTPase activity"/>
    <property type="evidence" value="ECO:0007669"/>
    <property type="project" value="InterPro"/>
</dbReference>
<name>A0A0L0G242_9EUKA</name>
<reference evidence="4 5" key="1">
    <citation type="submission" date="2011-02" db="EMBL/GenBank/DDBJ databases">
        <title>The Genome Sequence of Sphaeroforma arctica JP610.</title>
        <authorList>
            <consortium name="The Broad Institute Genome Sequencing Platform"/>
            <person name="Russ C."/>
            <person name="Cuomo C."/>
            <person name="Young S.K."/>
            <person name="Zeng Q."/>
            <person name="Gargeya S."/>
            <person name="Alvarado L."/>
            <person name="Berlin A."/>
            <person name="Chapman S.B."/>
            <person name="Chen Z."/>
            <person name="Freedman E."/>
            <person name="Gellesch M."/>
            <person name="Goldberg J."/>
            <person name="Griggs A."/>
            <person name="Gujja S."/>
            <person name="Heilman E."/>
            <person name="Heiman D."/>
            <person name="Howarth C."/>
            <person name="Mehta T."/>
            <person name="Neiman D."/>
            <person name="Pearson M."/>
            <person name="Roberts A."/>
            <person name="Saif S."/>
            <person name="Shea T."/>
            <person name="Shenoy N."/>
            <person name="Sisk P."/>
            <person name="Stolte C."/>
            <person name="Sykes S."/>
            <person name="White J."/>
            <person name="Yandava C."/>
            <person name="Burger G."/>
            <person name="Gray M.W."/>
            <person name="Holland P.W.H."/>
            <person name="King N."/>
            <person name="Lang F.B.F."/>
            <person name="Roger A.J."/>
            <person name="Ruiz-Trillo I."/>
            <person name="Haas B."/>
            <person name="Nusbaum C."/>
            <person name="Birren B."/>
        </authorList>
    </citation>
    <scope>NUCLEOTIDE SEQUENCE [LARGE SCALE GENOMIC DNA]</scope>
    <source>
        <strain evidence="4 5">JP610</strain>
    </source>
</reference>
<evidence type="ECO:0008006" key="6">
    <source>
        <dbReference type="Google" id="ProtNLM"/>
    </source>
</evidence>
<feature type="compositionally biased region" description="Acidic residues" evidence="3">
    <location>
        <begin position="374"/>
        <end position="392"/>
    </location>
</feature>
<feature type="region of interest" description="Disordered" evidence="3">
    <location>
        <begin position="337"/>
        <end position="414"/>
    </location>
</feature>
<proteinExistence type="predicted"/>
<organism evidence="4 5">
    <name type="scientific">Sphaeroforma arctica JP610</name>
    <dbReference type="NCBI Taxonomy" id="667725"/>
    <lineage>
        <taxon>Eukaryota</taxon>
        <taxon>Ichthyosporea</taxon>
        <taxon>Ichthyophonida</taxon>
        <taxon>Sphaeroforma</taxon>
    </lineage>
</organism>